<name>A0A1Q3CUG6_CEPFO</name>
<protein>
    <submittedName>
        <fullName evidence="4">LEA_2 domain-containing protein</fullName>
    </submittedName>
</protein>
<keyword evidence="3" id="KW-0812">Transmembrane</keyword>
<dbReference type="GO" id="GO:0098542">
    <property type="term" value="P:defense response to other organism"/>
    <property type="evidence" value="ECO:0007669"/>
    <property type="project" value="InterPro"/>
</dbReference>
<dbReference type="STRING" id="3775.A0A1Q3CUG6"/>
<comment type="subcellular location">
    <subcellularLocation>
        <location evidence="1">Membrane</location>
    </subcellularLocation>
</comment>
<sequence length="212" mass="23429">MTETKEEIVDTRERKLDKERRGRRRCLIVVAAIILLLVLLFFIIALILALTVFKPKQPTTQILSSTVEGVAPRVSFPAINIQLNITLNLQLLVHNPNHARFKHGPGKSLLLYQGNQVGEADLFPGLIPAMGNATLPCRLTLEVDKMASNVSSLISDVSDGDLVMETQTRIPGRITLLRIFKKHVIATSTCQLTIAVPAMNVQKQECKGTTKL</sequence>
<dbReference type="OrthoDB" id="1910624at2759"/>
<evidence type="ECO:0000256" key="3">
    <source>
        <dbReference type="SAM" id="Phobius"/>
    </source>
</evidence>
<gene>
    <name evidence="4" type="ORF">CFOL_v3_27341</name>
</gene>
<comment type="caution">
    <text evidence="4">The sequence shown here is derived from an EMBL/GenBank/DDBJ whole genome shotgun (WGS) entry which is preliminary data.</text>
</comment>
<dbReference type="EMBL" id="BDDD01003042">
    <property type="protein sequence ID" value="GAV83896.1"/>
    <property type="molecule type" value="Genomic_DNA"/>
</dbReference>
<reference evidence="5" key="1">
    <citation type="submission" date="2016-04" db="EMBL/GenBank/DDBJ databases">
        <title>Cephalotus genome sequencing.</title>
        <authorList>
            <person name="Fukushima K."/>
            <person name="Hasebe M."/>
            <person name="Fang X."/>
        </authorList>
    </citation>
    <scope>NUCLEOTIDE SEQUENCE [LARGE SCALE GENOMIC DNA]</scope>
    <source>
        <strain evidence="5">cv. St1</strain>
    </source>
</reference>
<organism evidence="4 5">
    <name type="scientific">Cephalotus follicularis</name>
    <name type="common">Albany pitcher plant</name>
    <dbReference type="NCBI Taxonomy" id="3775"/>
    <lineage>
        <taxon>Eukaryota</taxon>
        <taxon>Viridiplantae</taxon>
        <taxon>Streptophyta</taxon>
        <taxon>Embryophyta</taxon>
        <taxon>Tracheophyta</taxon>
        <taxon>Spermatophyta</taxon>
        <taxon>Magnoliopsida</taxon>
        <taxon>eudicotyledons</taxon>
        <taxon>Gunneridae</taxon>
        <taxon>Pentapetalae</taxon>
        <taxon>rosids</taxon>
        <taxon>fabids</taxon>
        <taxon>Oxalidales</taxon>
        <taxon>Cephalotaceae</taxon>
        <taxon>Cephalotus</taxon>
    </lineage>
</organism>
<proteinExistence type="predicted"/>
<evidence type="ECO:0000256" key="1">
    <source>
        <dbReference type="ARBA" id="ARBA00004370"/>
    </source>
</evidence>
<dbReference type="InParanoid" id="A0A1Q3CUG6"/>
<dbReference type="AlphaFoldDB" id="A0A1Q3CUG6"/>
<dbReference type="PANTHER" id="PTHR31234:SF65">
    <property type="entry name" value="LATE EMBRYOGENESIS ABUNDANT PROTEIN, LEA_2 SUBGROUP"/>
    <property type="match status" value="1"/>
</dbReference>
<dbReference type="Proteomes" id="UP000187406">
    <property type="component" value="Unassembled WGS sequence"/>
</dbReference>
<dbReference type="InterPro" id="IPR044839">
    <property type="entry name" value="NDR1-like"/>
</dbReference>
<accession>A0A1Q3CUG6</accession>
<keyword evidence="5" id="KW-1185">Reference proteome</keyword>
<dbReference type="Gene3D" id="2.60.40.1820">
    <property type="match status" value="1"/>
</dbReference>
<keyword evidence="3" id="KW-1133">Transmembrane helix</keyword>
<evidence type="ECO:0000313" key="5">
    <source>
        <dbReference type="Proteomes" id="UP000187406"/>
    </source>
</evidence>
<feature type="transmembrane region" description="Helical" evidence="3">
    <location>
        <begin position="26"/>
        <end position="53"/>
    </location>
</feature>
<dbReference type="SUPFAM" id="SSF117070">
    <property type="entry name" value="LEA14-like"/>
    <property type="match status" value="1"/>
</dbReference>
<dbReference type="PANTHER" id="PTHR31234">
    <property type="entry name" value="LATE EMBRYOGENESIS ABUNDANT (LEA) HYDROXYPROLINE-RICH GLYCOPROTEIN FAMILY"/>
    <property type="match status" value="1"/>
</dbReference>
<dbReference type="GO" id="GO:0016020">
    <property type="term" value="C:membrane"/>
    <property type="evidence" value="ECO:0007669"/>
    <property type="project" value="UniProtKB-SubCell"/>
</dbReference>
<keyword evidence="2 3" id="KW-0472">Membrane</keyword>
<evidence type="ECO:0000256" key="2">
    <source>
        <dbReference type="ARBA" id="ARBA00023136"/>
    </source>
</evidence>
<evidence type="ECO:0000313" key="4">
    <source>
        <dbReference type="EMBL" id="GAV83896.1"/>
    </source>
</evidence>